<dbReference type="EMBL" id="CAFAAE010000013">
    <property type="protein sequence ID" value="CAB4785083.1"/>
    <property type="molecule type" value="Genomic_DNA"/>
</dbReference>
<dbReference type="CDD" id="cd06581">
    <property type="entry name" value="TM_PBP1_LivM_like"/>
    <property type="match status" value="1"/>
</dbReference>
<feature type="transmembrane region" description="Helical" evidence="6">
    <location>
        <begin position="260"/>
        <end position="280"/>
    </location>
</feature>
<dbReference type="PANTHER" id="PTHR30482:SF10">
    <property type="entry name" value="HIGH-AFFINITY BRANCHED-CHAIN AMINO ACID TRANSPORT PROTEIN BRAE"/>
    <property type="match status" value="1"/>
</dbReference>
<dbReference type="AlphaFoldDB" id="A0A6J7J771"/>
<dbReference type="EMBL" id="CAEZYX010000034">
    <property type="protein sequence ID" value="CAB4739956.1"/>
    <property type="molecule type" value="Genomic_DNA"/>
</dbReference>
<keyword evidence="5 6" id="KW-0472">Membrane</keyword>
<accession>A0A6J7J771</accession>
<dbReference type="EMBL" id="CAFBPL010000002">
    <property type="protein sequence ID" value="CAB5006341.1"/>
    <property type="molecule type" value="Genomic_DNA"/>
</dbReference>
<evidence type="ECO:0000256" key="3">
    <source>
        <dbReference type="ARBA" id="ARBA00022692"/>
    </source>
</evidence>
<dbReference type="EMBL" id="CAFBNI010000008">
    <property type="protein sequence ID" value="CAB4938721.1"/>
    <property type="molecule type" value="Genomic_DNA"/>
</dbReference>
<evidence type="ECO:0000313" key="11">
    <source>
        <dbReference type="EMBL" id="CAB4938721.1"/>
    </source>
</evidence>
<dbReference type="EMBL" id="CAEZUF010000005">
    <property type="protein sequence ID" value="CAB4584690.1"/>
    <property type="molecule type" value="Genomic_DNA"/>
</dbReference>
<feature type="transmembrane region" description="Helical" evidence="6">
    <location>
        <begin position="236"/>
        <end position="253"/>
    </location>
</feature>
<dbReference type="EMBL" id="CAFBQT010000012">
    <property type="protein sequence ID" value="CAB5059501.1"/>
    <property type="molecule type" value="Genomic_DNA"/>
</dbReference>
<evidence type="ECO:0000313" key="9">
    <source>
        <dbReference type="EMBL" id="CAB4739956.1"/>
    </source>
</evidence>
<evidence type="ECO:0000256" key="4">
    <source>
        <dbReference type="ARBA" id="ARBA00022989"/>
    </source>
</evidence>
<keyword evidence="2" id="KW-1003">Cell membrane</keyword>
<reference evidence="11" key="1">
    <citation type="submission" date="2020-05" db="EMBL/GenBank/DDBJ databases">
        <authorList>
            <person name="Chiriac C."/>
            <person name="Salcher M."/>
            <person name="Ghai R."/>
            <person name="Kavagutti S V."/>
        </authorList>
    </citation>
    <scope>NUCLEOTIDE SEQUENCE</scope>
</reference>
<keyword evidence="4 6" id="KW-1133">Transmembrane helix</keyword>
<feature type="transmembrane region" description="Helical" evidence="6">
    <location>
        <begin position="110"/>
        <end position="131"/>
    </location>
</feature>
<dbReference type="EMBL" id="CAEZWY010000014">
    <property type="protein sequence ID" value="CAB4665039.1"/>
    <property type="molecule type" value="Genomic_DNA"/>
</dbReference>
<feature type="transmembrane region" description="Helical" evidence="6">
    <location>
        <begin position="81"/>
        <end position="103"/>
    </location>
</feature>
<dbReference type="InterPro" id="IPR001851">
    <property type="entry name" value="ABC_transp_permease"/>
</dbReference>
<dbReference type="GO" id="GO:0015658">
    <property type="term" value="F:branched-chain amino acid transmembrane transporter activity"/>
    <property type="evidence" value="ECO:0007669"/>
    <property type="project" value="InterPro"/>
</dbReference>
<organism evidence="11">
    <name type="scientific">freshwater metagenome</name>
    <dbReference type="NCBI Taxonomy" id="449393"/>
    <lineage>
        <taxon>unclassified sequences</taxon>
        <taxon>metagenomes</taxon>
        <taxon>ecological metagenomes</taxon>
    </lineage>
</organism>
<evidence type="ECO:0000256" key="1">
    <source>
        <dbReference type="ARBA" id="ARBA00004651"/>
    </source>
</evidence>
<evidence type="ECO:0000256" key="5">
    <source>
        <dbReference type="ARBA" id="ARBA00023136"/>
    </source>
</evidence>
<dbReference type="EMBL" id="CAFBOI010000088">
    <property type="protein sequence ID" value="CAB4981123.1"/>
    <property type="molecule type" value="Genomic_DNA"/>
</dbReference>
<protein>
    <submittedName>
        <fullName evidence="11">Unannotated protein</fullName>
    </submittedName>
</protein>
<gene>
    <name evidence="7" type="ORF">UFOPK1791_00139</name>
    <name evidence="8" type="ORF">UFOPK2312_00240</name>
    <name evidence="9" type="ORF">UFOPK2802_00485</name>
    <name evidence="10" type="ORF">UFOPK2982_00179</name>
    <name evidence="11" type="ORF">UFOPK3783_00174</name>
    <name evidence="12" type="ORF">UFOPK3948_00747</name>
    <name evidence="13" type="ORF">UFOPK4113_00040</name>
    <name evidence="14" type="ORF">UFOPK4355_00186</name>
</gene>
<evidence type="ECO:0000313" key="14">
    <source>
        <dbReference type="EMBL" id="CAB5059501.1"/>
    </source>
</evidence>
<dbReference type="GO" id="GO:0005886">
    <property type="term" value="C:plasma membrane"/>
    <property type="evidence" value="ECO:0007669"/>
    <property type="project" value="UniProtKB-SubCell"/>
</dbReference>
<proteinExistence type="predicted"/>
<dbReference type="InterPro" id="IPR043428">
    <property type="entry name" value="LivM-like"/>
</dbReference>
<evidence type="ECO:0000313" key="10">
    <source>
        <dbReference type="EMBL" id="CAB4785083.1"/>
    </source>
</evidence>
<feature type="transmembrane region" description="Helical" evidence="6">
    <location>
        <begin position="57"/>
        <end position="75"/>
    </location>
</feature>
<keyword evidence="3 6" id="KW-0812">Transmembrane</keyword>
<feature type="transmembrane region" description="Helical" evidence="6">
    <location>
        <begin position="33"/>
        <end position="50"/>
    </location>
</feature>
<feature type="transmembrane region" description="Helical" evidence="6">
    <location>
        <begin position="292"/>
        <end position="311"/>
    </location>
</feature>
<comment type="subcellular location">
    <subcellularLocation>
        <location evidence="1">Cell membrane</location>
        <topology evidence="1">Multi-pass membrane protein</topology>
    </subcellularLocation>
</comment>
<evidence type="ECO:0000313" key="7">
    <source>
        <dbReference type="EMBL" id="CAB4584690.1"/>
    </source>
</evidence>
<evidence type="ECO:0000256" key="6">
    <source>
        <dbReference type="SAM" id="Phobius"/>
    </source>
</evidence>
<sequence length="322" mass="33753">MHSLRRLFLFIISSLILLALSLKVEELRVYQGAQIAIYALGISSIVLLTGYSGQVSLGNGAFMAIGAYSAALTQIHWHLPLFVTFIVGTFSAALAGAILGGGAARLSGPYLAGATLALAVGLPTLANQFTIFNGETGLDYTAGTPPTWFGESFTLYKWFFWIALINVMLMMFFLRNITSSRYGRTWKALRGNPVAAQLSGIQVGGSKVLAFTISAGVAGLAGTLLGMIGFVGPTGFGLGLSFALVTGAVLSGVTSLAGSMLGAVVLVAIPELASVVAHRLGDTERVTSNLPGLIMSTLLILTVLFTPNGPAEQIRKHKARKQ</sequence>
<evidence type="ECO:0000313" key="12">
    <source>
        <dbReference type="EMBL" id="CAB4981123.1"/>
    </source>
</evidence>
<name>A0A6J7J771_9ZZZZ</name>
<feature type="transmembrane region" description="Helical" evidence="6">
    <location>
        <begin position="208"/>
        <end position="230"/>
    </location>
</feature>
<evidence type="ECO:0000256" key="2">
    <source>
        <dbReference type="ARBA" id="ARBA00022475"/>
    </source>
</evidence>
<evidence type="ECO:0000313" key="13">
    <source>
        <dbReference type="EMBL" id="CAB5006341.1"/>
    </source>
</evidence>
<dbReference type="PANTHER" id="PTHR30482">
    <property type="entry name" value="HIGH-AFFINITY BRANCHED-CHAIN AMINO ACID TRANSPORT SYSTEM PERMEASE"/>
    <property type="match status" value="1"/>
</dbReference>
<dbReference type="Pfam" id="PF02653">
    <property type="entry name" value="BPD_transp_2"/>
    <property type="match status" value="1"/>
</dbReference>
<evidence type="ECO:0000313" key="8">
    <source>
        <dbReference type="EMBL" id="CAB4665039.1"/>
    </source>
</evidence>
<feature type="transmembrane region" description="Helical" evidence="6">
    <location>
        <begin position="155"/>
        <end position="174"/>
    </location>
</feature>